<comment type="similarity">
    <text evidence="8">Belongs to the CCDC69 family.</text>
</comment>
<dbReference type="GO" id="GO:0005634">
    <property type="term" value="C:nucleus"/>
    <property type="evidence" value="ECO:0007669"/>
    <property type="project" value="TreeGrafter"/>
</dbReference>
<evidence type="ECO:0000256" key="4">
    <source>
        <dbReference type="ARBA" id="ARBA00022707"/>
    </source>
</evidence>
<keyword evidence="6" id="KW-0206">Cytoskeleton</keyword>
<evidence type="ECO:0000256" key="2">
    <source>
        <dbReference type="ARBA" id="ARBA00004214"/>
    </source>
</evidence>
<dbReference type="PANTHER" id="PTHR24200:SF6">
    <property type="entry name" value="COILED-COIL DOMAIN-CONTAINING PROTEIN 69"/>
    <property type="match status" value="1"/>
</dbReference>
<keyword evidence="3" id="KW-0963">Cytoplasm</keyword>
<evidence type="ECO:0000256" key="7">
    <source>
        <dbReference type="ARBA" id="ARBA00023288"/>
    </source>
</evidence>
<dbReference type="InterPro" id="IPR051293">
    <property type="entry name" value="MTUS1/CCDC69"/>
</dbReference>
<dbReference type="GO" id="GO:0005819">
    <property type="term" value="C:spindle"/>
    <property type="evidence" value="ECO:0007669"/>
    <property type="project" value="UniProtKB-SubCell"/>
</dbReference>
<dbReference type="RefSeq" id="XP_033783656.1">
    <property type="nucleotide sequence ID" value="XM_033927765.1"/>
</dbReference>
<dbReference type="OrthoDB" id="10038993at2759"/>
<organism evidence="10 11">
    <name type="scientific">Geotrypetes seraphini</name>
    <name type="common">Gaboon caecilian</name>
    <name type="synonym">Caecilia seraphini</name>
    <dbReference type="NCBI Taxonomy" id="260995"/>
    <lineage>
        <taxon>Eukaryota</taxon>
        <taxon>Metazoa</taxon>
        <taxon>Chordata</taxon>
        <taxon>Craniata</taxon>
        <taxon>Vertebrata</taxon>
        <taxon>Euteleostomi</taxon>
        <taxon>Amphibia</taxon>
        <taxon>Gymnophiona</taxon>
        <taxon>Geotrypetes</taxon>
    </lineage>
</organism>
<evidence type="ECO:0000313" key="10">
    <source>
        <dbReference type="Proteomes" id="UP000515159"/>
    </source>
</evidence>
<dbReference type="InParanoid" id="A0A6P8Q9U7"/>
<dbReference type="Proteomes" id="UP000515159">
    <property type="component" value="Chromosome 18"/>
</dbReference>
<name>A0A6P8Q9U7_GEOSA</name>
<accession>A0A6P8Q9U7</accession>
<dbReference type="GO" id="GO:0030496">
    <property type="term" value="C:midbody"/>
    <property type="evidence" value="ECO:0007669"/>
    <property type="project" value="UniProtKB-SubCell"/>
</dbReference>
<dbReference type="CTD" id="26112"/>
<dbReference type="GO" id="GO:0008017">
    <property type="term" value="F:microtubule binding"/>
    <property type="evidence" value="ECO:0007669"/>
    <property type="project" value="TreeGrafter"/>
</dbReference>
<proteinExistence type="inferred from homology"/>
<keyword evidence="5 9" id="KW-0175">Coiled coil</keyword>
<evidence type="ECO:0000256" key="6">
    <source>
        <dbReference type="ARBA" id="ARBA00023212"/>
    </source>
</evidence>
<dbReference type="PANTHER" id="PTHR24200">
    <property type="entry name" value="TOUCAN, ISOFORM A"/>
    <property type="match status" value="1"/>
</dbReference>
<evidence type="ECO:0000256" key="8">
    <source>
        <dbReference type="ARBA" id="ARBA00038407"/>
    </source>
</evidence>
<keyword evidence="10" id="KW-1185">Reference proteome</keyword>
<sequence>MGCKSSKVSCFKSRRKKRAKAKEQEHFFQELAILKSDNAQQASVYEELEKEKAELSEKHQWEIQCLEQEYAEEKETIHNTHRAEAENLVRELKIQAEKEQHAEVAKRLAEQFNSLNKEHEEKCKVLQKLHKKEKTCLTESFEKSQASLQESIEELSAQLTAFQEKMKRAEESILNRDYRRQIQEYGSPSQFWKQELESLHFVIEMKNERLHNQDRKLLHLESVMEQNLALDEKVTLLQQESEDLQVRTQNHMSVARQLSEQLLATQEALEKEAHLRQQLHREKEELLYRVLNADGSAAFTLSTVTPDVSLMVT</sequence>
<gene>
    <name evidence="11" type="primary">CCDC69</name>
</gene>
<reference evidence="11" key="1">
    <citation type="submission" date="2025-08" db="UniProtKB">
        <authorList>
            <consortium name="RefSeq"/>
        </authorList>
    </citation>
    <scope>IDENTIFICATION</scope>
</reference>
<dbReference type="GeneID" id="117351901"/>
<feature type="coiled-coil region" evidence="9">
    <location>
        <begin position="31"/>
        <end position="172"/>
    </location>
</feature>
<comment type="subcellular location">
    <subcellularLocation>
        <location evidence="1">Cytoplasm</location>
        <location evidence="1">Cytoskeleton</location>
        <location evidence="1">Spindle</location>
    </subcellularLocation>
    <subcellularLocation>
        <location evidence="2">Midbody</location>
    </subcellularLocation>
</comment>
<protein>
    <submittedName>
        <fullName evidence="11">Coiled-coil domain-containing protein 69</fullName>
    </submittedName>
</protein>
<dbReference type="KEGG" id="gsh:117351901"/>
<evidence type="ECO:0000256" key="9">
    <source>
        <dbReference type="SAM" id="Coils"/>
    </source>
</evidence>
<evidence type="ECO:0000256" key="1">
    <source>
        <dbReference type="ARBA" id="ARBA00004186"/>
    </source>
</evidence>
<evidence type="ECO:0000256" key="3">
    <source>
        <dbReference type="ARBA" id="ARBA00022490"/>
    </source>
</evidence>
<keyword evidence="7" id="KW-0449">Lipoprotein</keyword>
<keyword evidence="4" id="KW-0519">Myristate</keyword>
<dbReference type="AlphaFoldDB" id="A0A6P8Q9U7"/>
<evidence type="ECO:0000256" key="5">
    <source>
        <dbReference type="ARBA" id="ARBA00023054"/>
    </source>
</evidence>
<evidence type="ECO:0000313" key="11">
    <source>
        <dbReference type="RefSeq" id="XP_033783656.1"/>
    </source>
</evidence>
<dbReference type="GO" id="GO:0005737">
    <property type="term" value="C:cytoplasm"/>
    <property type="evidence" value="ECO:0007669"/>
    <property type="project" value="TreeGrafter"/>
</dbReference>